<protein>
    <submittedName>
        <fullName evidence="7">Peptidase M24</fullName>
    </submittedName>
</protein>
<dbReference type="RefSeq" id="WP_011715027.1">
    <property type="nucleotide sequence ID" value="NC_008576.1"/>
</dbReference>
<dbReference type="EMBL" id="CP000471">
    <property type="protein sequence ID" value="ABK45971.1"/>
    <property type="molecule type" value="Genomic_DNA"/>
</dbReference>
<dbReference type="STRING" id="156889.Mmc1_3486"/>
<dbReference type="Proteomes" id="UP000002586">
    <property type="component" value="Chromosome"/>
</dbReference>
<evidence type="ECO:0000256" key="5">
    <source>
        <dbReference type="RuleBase" id="RU000590"/>
    </source>
</evidence>
<keyword evidence="3" id="KW-0378">Hydrolase</keyword>
<evidence type="ECO:0000259" key="6">
    <source>
        <dbReference type="Pfam" id="PF00557"/>
    </source>
</evidence>
<reference evidence="7 8" key="2">
    <citation type="journal article" date="2012" name="Int. J. Syst. Evol. Microbiol.">
        <title>Magnetococcus marinus gen. nov., sp. nov., a marine, magnetotactic bacterium that represents a novel lineage (Magnetococcaceae fam. nov.; Magnetococcales ord. nov.) at the base of the Alphaproteobacteria.</title>
        <authorList>
            <person name="Bazylinski D.A."/>
            <person name="Williams T.J."/>
            <person name="Lefevre C.T."/>
            <person name="Berg R.J."/>
            <person name="Zhang C.L."/>
            <person name="Bowser S.S."/>
            <person name="Dean A.J."/>
            <person name="Beveridge T.J."/>
        </authorList>
    </citation>
    <scope>NUCLEOTIDE SEQUENCE [LARGE SCALE GENOMIC DNA]</scope>
    <source>
        <strain evidence="8">ATCC BAA-1437 / JCM 17883 / MC-1</strain>
    </source>
</reference>
<dbReference type="GO" id="GO:0008237">
    <property type="term" value="F:metallopeptidase activity"/>
    <property type="evidence" value="ECO:0007669"/>
    <property type="project" value="UniProtKB-KW"/>
</dbReference>
<organism evidence="7 8">
    <name type="scientific">Magnetococcus marinus (strain ATCC BAA-1437 / JCM 17883 / MC-1)</name>
    <dbReference type="NCBI Taxonomy" id="156889"/>
    <lineage>
        <taxon>Bacteria</taxon>
        <taxon>Pseudomonadati</taxon>
        <taxon>Pseudomonadota</taxon>
        <taxon>Magnetococcia</taxon>
        <taxon>Magnetococcales</taxon>
        <taxon>Magnetococcaceae</taxon>
        <taxon>Magnetococcus</taxon>
    </lineage>
</organism>
<evidence type="ECO:0000256" key="1">
    <source>
        <dbReference type="ARBA" id="ARBA00022670"/>
    </source>
</evidence>
<dbReference type="InterPro" id="IPR050659">
    <property type="entry name" value="Peptidase_M24B"/>
</dbReference>
<dbReference type="HOGENOM" id="CLU_017266_4_3_5"/>
<keyword evidence="2 5" id="KW-0479">Metal-binding</keyword>
<name>A0LDC8_MAGMM</name>
<dbReference type="PANTHER" id="PTHR46112">
    <property type="entry name" value="AMINOPEPTIDASE"/>
    <property type="match status" value="1"/>
</dbReference>
<keyword evidence="8" id="KW-1185">Reference proteome</keyword>
<proteinExistence type="inferred from homology"/>
<dbReference type="OrthoDB" id="9803194at2"/>
<dbReference type="PROSITE" id="PS00491">
    <property type="entry name" value="PROLINE_PEPTIDASE"/>
    <property type="match status" value="1"/>
</dbReference>
<evidence type="ECO:0000256" key="2">
    <source>
        <dbReference type="ARBA" id="ARBA00022723"/>
    </source>
</evidence>
<dbReference type="PANTHER" id="PTHR46112:SF2">
    <property type="entry name" value="XAA-PRO AMINOPEPTIDASE P-RELATED"/>
    <property type="match status" value="1"/>
</dbReference>
<accession>A0LDC8</accession>
<gene>
    <name evidence="7" type="ordered locus">Mmc1_3486</name>
</gene>
<dbReference type="Pfam" id="PF00557">
    <property type="entry name" value="Peptidase_M24"/>
    <property type="match status" value="1"/>
</dbReference>
<comment type="similarity">
    <text evidence="5">Belongs to the peptidase M24B family.</text>
</comment>
<keyword evidence="1" id="KW-0645">Protease</keyword>
<sequence length="381" mass="41477">MDAYPARLIYADSESCADLFYATGFFAPDPFLYVKEGGPQGASHMVVSALEIDRARRCAKVDKIHDMADVRDFYFEIHADGVPGEGDLVAAFLKKLSVGDVITPWDFPLAIADTLRHEGVGVTPMSGPFWPDRAHKQDDEIAYIEAALEITGKGMQAGIDLIHMADIDEDGGLYYKGEALTAERVRAKINATLVELGAMPHHTIVSGGQQGADPHEEGHGPLPAHQPIILDVFPRHEKSGYWGDMTRTVCRGVAPEPLKKAWACVRQGQEIAFSMLCAGVSGKAVHEAITNYFTEQGFATGPGEDGKQRGFFHGTGHGLGLEIHESPRISSRDMVLEAGHVVTVEPGLYYPEWGGVRLEDVVVIENGGCRNLTKFPKILEV</sequence>
<dbReference type="AlphaFoldDB" id="A0LDC8"/>
<dbReference type="SUPFAM" id="SSF55920">
    <property type="entry name" value="Creatinase/aminopeptidase"/>
    <property type="match status" value="1"/>
</dbReference>
<dbReference type="Gene3D" id="3.90.230.10">
    <property type="entry name" value="Creatinase/methionine aminopeptidase superfamily"/>
    <property type="match status" value="1"/>
</dbReference>
<dbReference type="KEGG" id="mgm:Mmc1_3486"/>
<dbReference type="InterPro" id="IPR036005">
    <property type="entry name" value="Creatinase/aminopeptidase-like"/>
</dbReference>
<evidence type="ECO:0000256" key="4">
    <source>
        <dbReference type="ARBA" id="ARBA00023049"/>
    </source>
</evidence>
<dbReference type="InterPro" id="IPR001131">
    <property type="entry name" value="Peptidase_M24B_aminopep-P_CS"/>
</dbReference>
<dbReference type="GO" id="GO:0046872">
    <property type="term" value="F:metal ion binding"/>
    <property type="evidence" value="ECO:0007669"/>
    <property type="project" value="UniProtKB-KW"/>
</dbReference>
<reference evidence="8" key="1">
    <citation type="journal article" date="2009" name="Appl. Environ. Microbiol.">
        <title>Complete genome sequence of the chemolithoautotrophic marine magnetotactic coccus strain MC-1.</title>
        <authorList>
            <person name="Schubbe S."/>
            <person name="Williams T.J."/>
            <person name="Xie G."/>
            <person name="Kiss H.E."/>
            <person name="Brettin T.S."/>
            <person name="Martinez D."/>
            <person name="Ross C.A."/>
            <person name="Schuler D."/>
            <person name="Cox B.L."/>
            <person name="Nealson K.H."/>
            <person name="Bazylinski D.A."/>
        </authorList>
    </citation>
    <scope>NUCLEOTIDE SEQUENCE [LARGE SCALE GENOMIC DNA]</scope>
    <source>
        <strain evidence="8">ATCC BAA-1437 / JCM 17883 / MC-1</strain>
    </source>
</reference>
<dbReference type="InterPro" id="IPR000994">
    <property type="entry name" value="Pept_M24"/>
</dbReference>
<evidence type="ECO:0000256" key="3">
    <source>
        <dbReference type="ARBA" id="ARBA00022801"/>
    </source>
</evidence>
<evidence type="ECO:0000313" key="7">
    <source>
        <dbReference type="EMBL" id="ABK45971.1"/>
    </source>
</evidence>
<keyword evidence="4" id="KW-0482">Metalloprotease</keyword>
<dbReference type="GO" id="GO:0006508">
    <property type="term" value="P:proteolysis"/>
    <property type="evidence" value="ECO:0007669"/>
    <property type="project" value="UniProtKB-KW"/>
</dbReference>
<evidence type="ECO:0000313" key="8">
    <source>
        <dbReference type="Proteomes" id="UP000002586"/>
    </source>
</evidence>
<dbReference type="eggNOG" id="COG0006">
    <property type="taxonomic scope" value="Bacteria"/>
</dbReference>
<feature type="domain" description="Peptidase M24" evidence="6">
    <location>
        <begin position="144"/>
        <end position="365"/>
    </location>
</feature>